<dbReference type="STRING" id="74873.A0A084WQQ7"/>
<sequence>MGDKGGNARRAGGALNVMQPLGPSAAREPFDRRRTFRFVCIRRGFSKADKEYLRFQGNESTSDYFKLVLRDPNSNNLLVGAR</sequence>
<dbReference type="EMBL" id="KE525397">
    <property type="protein sequence ID" value="KFB52551.1"/>
    <property type="molecule type" value="Genomic_DNA"/>
</dbReference>
<name>A0A084WQQ7_ANOSI</name>
<dbReference type="OrthoDB" id="9988752at2759"/>
<dbReference type="AlphaFoldDB" id="A0A084WQQ7"/>
<feature type="region of interest" description="Disordered" evidence="1">
    <location>
        <begin position="1"/>
        <end position="26"/>
    </location>
</feature>
<organism evidence="2">
    <name type="scientific">Anopheles sinensis</name>
    <name type="common">Mosquito</name>
    <dbReference type="NCBI Taxonomy" id="74873"/>
    <lineage>
        <taxon>Eukaryota</taxon>
        <taxon>Metazoa</taxon>
        <taxon>Ecdysozoa</taxon>
        <taxon>Arthropoda</taxon>
        <taxon>Hexapoda</taxon>
        <taxon>Insecta</taxon>
        <taxon>Pterygota</taxon>
        <taxon>Neoptera</taxon>
        <taxon>Endopterygota</taxon>
        <taxon>Diptera</taxon>
        <taxon>Nematocera</taxon>
        <taxon>Culicoidea</taxon>
        <taxon>Culicidae</taxon>
        <taxon>Anophelinae</taxon>
        <taxon>Anopheles</taxon>
    </lineage>
</organism>
<evidence type="ECO:0000313" key="4">
    <source>
        <dbReference type="Proteomes" id="UP000030765"/>
    </source>
</evidence>
<reference evidence="3" key="2">
    <citation type="submission" date="2020-05" db="UniProtKB">
        <authorList>
            <consortium name="EnsemblMetazoa"/>
        </authorList>
    </citation>
    <scope>IDENTIFICATION</scope>
</reference>
<proteinExistence type="predicted"/>
<dbReference type="Proteomes" id="UP000030765">
    <property type="component" value="Unassembled WGS sequence"/>
</dbReference>
<evidence type="ECO:0000313" key="3">
    <source>
        <dbReference type="EnsemblMetazoa" id="ASIC020809-PA"/>
    </source>
</evidence>
<protein>
    <submittedName>
        <fullName evidence="2">AGAP008656-PA-like protein</fullName>
    </submittedName>
</protein>
<evidence type="ECO:0000256" key="1">
    <source>
        <dbReference type="SAM" id="MobiDB-lite"/>
    </source>
</evidence>
<dbReference type="VEuPathDB" id="VectorBase:ASIC020809"/>
<keyword evidence="4" id="KW-1185">Reference proteome</keyword>
<accession>A0A084WQQ7</accession>
<reference evidence="2 4" key="1">
    <citation type="journal article" date="2014" name="BMC Genomics">
        <title>Genome sequence of Anopheles sinensis provides insight into genetics basis of mosquito competence for malaria parasites.</title>
        <authorList>
            <person name="Zhou D."/>
            <person name="Zhang D."/>
            <person name="Ding G."/>
            <person name="Shi L."/>
            <person name="Hou Q."/>
            <person name="Ye Y."/>
            <person name="Xu Y."/>
            <person name="Zhou H."/>
            <person name="Xiong C."/>
            <person name="Li S."/>
            <person name="Yu J."/>
            <person name="Hong S."/>
            <person name="Yu X."/>
            <person name="Zou P."/>
            <person name="Chen C."/>
            <person name="Chang X."/>
            <person name="Wang W."/>
            <person name="Lv Y."/>
            <person name="Sun Y."/>
            <person name="Ma L."/>
            <person name="Shen B."/>
            <person name="Zhu C."/>
        </authorList>
    </citation>
    <scope>NUCLEOTIDE SEQUENCE [LARGE SCALE GENOMIC DNA]</scope>
</reference>
<dbReference type="EnsemblMetazoa" id="ASIC020809-RA">
    <property type="protein sequence ID" value="ASIC020809-PA"/>
    <property type="gene ID" value="ASIC020809"/>
</dbReference>
<dbReference type="EMBL" id="ATLV01025666">
    <property type="status" value="NOT_ANNOTATED_CDS"/>
    <property type="molecule type" value="Genomic_DNA"/>
</dbReference>
<evidence type="ECO:0000313" key="2">
    <source>
        <dbReference type="EMBL" id="KFB52551.1"/>
    </source>
</evidence>
<gene>
    <name evidence="2" type="ORF">ZHAS_00020809</name>
</gene>